<feature type="region of interest" description="Disordered" evidence="1">
    <location>
        <begin position="436"/>
        <end position="494"/>
    </location>
</feature>
<evidence type="ECO:0000313" key="3">
    <source>
        <dbReference type="EMBL" id="CAL4789646.1"/>
    </source>
</evidence>
<accession>A0A9P1G628</accession>
<feature type="compositionally biased region" description="Low complexity" evidence="1">
    <location>
        <begin position="441"/>
        <end position="456"/>
    </location>
</feature>
<evidence type="ECO:0000256" key="1">
    <source>
        <dbReference type="SAM" id="MobiDB-lite"/>
    </source>
</evidence>
<evidence type="ECO:0000313" key="2">
    <source>
        <dbReference type="EMBL" id="CAI4002334.1"/>
    </source>
</evidence>
<sequence length="519" mass="58108">MSAADGADAPPAGSVLPAGQLPWQQIPSFDPQTTDIQVYARKLQFLRDIWPQEHLAQLAPRAALQVQGVAFQKVARLDTEKLRGESGVKYLVESLGGSWGKLASEEKFSLFEKGLLPYGPKIDSYLARHDASFEDMMAKGVSMEEVQAYVMIRQSQLSSEDRKRIVVETEGNLTYAGARKSLRLLGHRFFQDFQDRTCDVNMVDNSDESALWTMETEVFDDEAMVQALHDAGDEDAACIMDFENTVIEAVQESPELASCYHTYLEARIATSTCRKSGQVGHWKKECPPLTSKGNSKGKTSAPDTITLAEALVAHPTGFEASKIHIDELPHTLPENAMDIGTFRKNLLRDVVALLKDELSGEEDSSLTLKRPTLRSKGSYKMPPGIRTLLEWGQQVKNRKGTSAWMLSFQNYLKAMSDHRRRHQLPEQIAQLKQLRSKAQPKATAMASASKSRSASTADEDWEKVTPNKSGHKNKREIEEPKGNTQTKMNMEPNKERVEMIQTQIALRELAREMQVPEDQ</sequence>
<dbReference type="AlphaFoldDB" id="A0A9P1G628"/>
<comment type="caution">
    <text evidence="2">The sequence shown here is derived from an EMBL/GenBank/DDBJ whole genome shotgun (WGS) entry which is preliminary data.</text>
</comment>
<dbReference type="OrthoDB" id="416132at2759"/>
<organism evidence="2">
    <name type="scientific">Cladocopium goreaui</name>
    <dbReference type="NCBI Taxonomy" id="2562237"/>
    <lineage>
        <taxon>Eukaryota</taxon>
        <taxon>Sar</taxon>
        <taxon>Alveolata</taxon>
        <taxon>Dinophyceae</taxon>
        <taxon>Suessiales</taxon>
        <taxon>Symbiodiniaceae</taxon>
        <taxon>Cladocopium</taxon>
    </lineage>
</organism>
<reference evidence="2" key="1">
    <citation type="submission" date="2022-10" db="EMBL/GenBank/DDBJ databases">
        <authorList>
            <person name="Chen Y."/>
            <person name="Dougan E. K."/>
            <person name="Chan C."/>
            <person name="Rhodes N."/>
            <person name="Thang M."/>
        </authorList>
    </citation>
    <scope>NUCLEOTIDE SEQUENCE</scope>
</reference>
<dbReference type="EMBL" id="CAMXCT010003088">
    <property type="protein sequence ID" value="CAI4002334.1"/>
    <property type="molecule type" value="Genomic_DNA"/>
</dbReference>
<reference evidence="3 4" key="2">
    <citation type="submission" date="2024-05" db="EMBL/GenBank/DDBJ databases">
        <authorList>
            <person name="Chen Y."/>
            <person name="Shah S."/>
            <person name="Dougan E. K."/>
            <person name="Thang M."/>
            <person name="Chan C."/>
        </authorList>
    </citation>
    <scope>NUCLEOTIDE SEQUENCE [LARGE SCALE GENOMIC DNA]</scope>
</reference>
<protein>
    <submittedName>
        <fullName evidence="3">CCHC-type domain-containing protein</fullName>
    </submittedName>
</protein>
<evidence type="ECO:0000313" key="4">
    <source>
        <dbReference type="Proteomes" id="UP001152797"/>
    </source>
</evidence>
<proteinExistence type="predicted"/>
<keyword evidence="4" id="KW-1185">Reference proteome</keyword>
<name>A0A9P1G628_9DINO</name>
<gene>
    <name evidence="2" type="ORF">C1SCF055_LOCUS28293</name>
</gene>
<dbReference type="Proteomes" id="UP001152797">
    <property type="component" value="Unassembled WGS sequence"/>
</dbReference>
<dbReference type="EMBL" id="CAMXCT020003088">
    <property type="protein sequence ID" value="CAL1155709.1"/>
    <property type="molecule type" value="Genomic_DNA"/>
</dbReference>
<dbReference type="EMBL" id="CAMXCT030003088">
    <property type="protein sequence ID" value="CAL4789646.1"/>
    <property type="molecule type" value="Genomic_DNA"/>
</dbReference>